<dbReference type="KEGG" id="eat:EAT1b_2173"/>
<dbReference type="eggNOG" id="COG0586">
    <property type="taxonomic scope" value="Bacteria"/>
</dbReference>
<dbReference type="InterPro" id="IPR032816">
    <property type="entry name" value="VTT_dom"/>
</dbReference>
<protein>
    <submittedName>
        <fullName evidence="4">SNARE associated Golgi protein</fullName>
    </submittedName>
</protein>
<dbReference type="Proteomes" id="UP000000716">
    <property type="component" value="Chromosome"/>
</dbReference>
<keyword evidence="5" id="KW-1185">Reference proteome</keyword>
<dbReference type="Pfam" id="PF09335">
    <property type="entry name" value="VTT_dom"/>
    <property type="match status" value="1"/>
</dbReference>
<proteinExistence type="inferred from homology"/>
<evidence type="ECO:0000259" key="3">
    <source>
        <dbReference type="Pfam" id="PF09335"/>
    </source>
</evidence>
<keyword evidence="2" id="KW-1133">Transmembrane helix</keyword>
<dbReference type="GO" id="GO:0005886">
    <property type="term" value="C:plasma membrane"/>
    <property type="evidence" value="ECO:0007669"/>
    <property type="project" value="TreeGrafter"/>
</dbReference>
<feature type="transmembrane region" description="Helical" evidence="2">
    <location>
        <begin position="81"/>
        <end position="99"/>
    </location>
</feature>
<evidence type="ECO:0000256" key="2">
    <source>
        <dbReference type="SAM" id="Phobius"/>
    </source>
</evidence>
<feature type="transmembrane region" description="Helical" evidence="2">
    <location>
        <begin position="7"/>
        <end position="27"/>
    </location>
</feature>
<evidence type="ECO:0000256" key="1">
    <source>
        <dbReference type="ARBA" id="ARBA00010792"/>
    </source>
</evidence>
<comment type="similarity">
    <text evidence="1">Belongs to the DedA family.</text>
</comment>
<dbReference type="STRING" id="360911.EAT1b_2173"/>
<organism evidence="4 5">
    <name type="scientific">Exiguobacterium sp. (strain ATCC BAA-1283 / AT1b)</name>
    <dbReference type="NCBI Taxonomy" id="360911"/>
    <lineage>
        <taxon>Bacteria</taxon>
        <taxon>Bacillati</taxon>
        <taxon>Bacillota</taxon>
        <taxon>Bacilli</taxon>
        <taxon>Bacillales</taxon>
        <taxon>Bacillales Family XII. Incertae Sedis</taxon>
        <taxon>Exiguobacterium</taxon>
    </lineage>
</organism>
<accession>C4L1R4</accession>
<evidence type="ECO:0000313" key="4">
    <source>
        <dbReference type="EMBL" id="ACQ71096.1"/>
    </source>
</evidence>
<reference evidence="4 5" key="1">
    <citation type="journal article" date="2011" name="J. Bacteriol.">
        <title>Complete genome sequence of the Thermophilic Bacterium Exiguobacterium sp. AT1b.</title>
        <authorList>
            <person name="Vishnivetskaya T.A."/>
            <person name="Lucas S."/>
            <person name="Copeland A."/>
            <person name="Lapidus A."/>
            <person name="Glavina Del Rio T."/>
            <person name="Dalin E."/>
            <person name="Tice H."/>
            <person name="Bruce D.C."/>
            <person name="Goodwin L.A."/>
            <person name="Pitluck S."/>
            <person name="Saunders E."/>
            <person name="Brettin T."/>
            <person name="Detter C."/>
            <person name="Han C."/>
            <person name="Larimer F."/>
            <person name="Land M.L."/>
            <person name="Hauser L.J."/>
            <person name="Kyrpides N.C."/>
            <person name="Ovchinnikova G."/>
            <person name="Kathariou S."/>
            <person name="Ramaley R.F."/>
            <person name="Rodrigues D.F."/>
            <person name="Hendrix C."/>
            <person name="Richardson P."/>
            <person name="Tiedje J.M."/>
        </authorList>
    </citation>
    <scope>NUCLEOTIDE SEQUENCE [LARGE SCALE GENOMIC DNA]</scope>
    <source>
        <strain evidence="5">ATCC BAA-1283 / AT1b</strain>
    </source>
</reference>
<keyword evidence="2" id="KW-0472">Membrane</keyword>
<feature type="transmembrane region" description="Helical" evidence="2">
    <location>
        <begin position="119"/>
        <end position="141"/>
    </location>
</feature>
<feature type="domain" description="VTT" evidence="3">
    <location>
        <begin position="30"/>
        <end position="136"/>
    </location>
</feature>
<gene>
    <name evidence="4" type="ordered locus">EAT1b_2173</name>
</gene>
<feature type="transmembrane region" description="Helical" evidence="2">
    <location>
        <begin position="39"/>
        <end position="60"/>
    </location>
</feature>
<dbReference type="InterPro" id="IPR051311">
    <property type="entry name" value="DedA_domain"/>
</dbReference>
<name>C4L1R4_EXISA</name>
<dbReference type="PANTHER" id="PTHR42709">
    <property type="entry name" value="ALKALINE PHOSPHATASE LIKE PROTEIN"/>
    <property type="match status" value="1"/>
</dbReference>
<dbReference type="AlphaFoldDB" id="C4L1R4"/>
<dbReference type="RefSeq" id="WP_015880655.1">
    <property type="nucleotide sequence ID" value="NC_012673.1"/>
</dbReference>
<keyword evidence="2" id="KW-0812">Transmembrane</keyword>
<dbReference type="PANTHER" id="PTHR42709:SF9">
    <property type="entry name" value="ALKALINE PHOSPHATASE LIKE PROTEIN"/>
    <property type="match status" value="1"/>
</dbReference>
<sequence>MEMIIHYGMLAIGIMFTPLSDDVLMITHLTVADAFIPGWLLFVSTWILFTLTFGWFYLIGKGLHRILPVRQRESRYLKRAEAFYQKYGARTIIISYFIPGLRHPLHYIAGFTSLKLRTYAFYTTISAFFYTGAWFLVIGLANQIPAFQQFQDWVLSF</sequence>
<dbReference type="EMBL" id="CP001615">
    <property type="protein sequence ID" value="ACQ71096.1"/>
    <property type="molecule type" value="Genomic_DNA"/>
</dbReference>
<dbReference type="HOGENOM" id="CLU_1675271_0_0_9"/>
<dbReference type="OrthoDB" id="9782291at2"/>
<evidence type="ECO:0000313" key="5">
    <source>
        <dbReference type="Proteomes" id="UP000000716"/>
    </source>
</evidence>